<dbReference type="EMBL" id="KV454209">
    <property type="protein sequence ID" value="ODQ61495.1"/>
    <property type="molecule type" value="Genomic_DNA"/>
</dbReference>
<gene>
    <name evidence="19" type="ORF">WICANDRAFT_29524</name>
</gene>
<sequence>MYNTFKIRSIISPYNHGLKRLISSSSSESAVNELEKAVILGGRSRNINNNNNQSTVKDKTQDQDFRLLDENIRRAEYLSKNFKDLNKISRLPPNFAKNQYIQPNGENDLNSIISKFHAPIKYAFAYGSGVFSQGYLNSDTQTDLIFGVTYPEHWHSINMKYNKDHYSSLRYFGSSVVSKFQEVGAGVYFNPYVEIDGKLVKYGVVSIDTLVKDLAEWNTFYLAGRLQKPVNILKDDPIVRFWNQQNLRAAATLAYANLPDSEPFDEFKFYENITSLSYRGDLRFKLGAENPEKIRKIVDNNFEYFQTYYSPIMKEVIEQKHFVLPPGFTIENSNKKLEKIIFQSSTAQTLKGIFTAGVNKSIKYAWAKKMKSRGK</sequence>
<protein>
    <recommendedName>
        <fullName evidence="7">Phosphatidate cytidylyltransferase, mitochondrial</fullName>
        <ecNumber evidence="6">2.7.7.41</ecNumber>
    </recommendedName>
    <alternativeName>
        <fullName evidence="18">CDP-diacylglycerol synthase</fullName>
    </alternativeName>
</protein>
<accession>A0A1E3P7V8</accession>
<name>A0A1E3P7V8_WICAA</name>
<keyword evidence="10" id="KW-0548">Nucleotidyltransferase</keyword>
<dbReference type="PANTHER" id="PTHR13619:SF0">
    <property type="entry name" value="PHOSPHATIDATE CYTIDYLYLTRANSFERASE, MITOCHONDRIAL"/>
    <property type="match status" value="1"/>
</dbReference>
<evidence type="ECO:0000256" key="12">
    <source>
        <dbReference type="ARBA" id="ARBA00022842"/>
    </source>
</evidence>
<evidence type="ECO:0000256" key="14">
    <source>
        <dbReference type="ARBA" id="ARBA00023128"/>
    </source>
</evidence>
<keyword evidence="17" id="KW-1208">Phospholipid metabolism</keyword>
<keyword evidence="20" id="KW-1185">Reference proteome</keyword>
<dbReference type="GO" id="GO:0004605">
    <property type="term" value="F:phosphatidate cytidylyltransferase activity"/>
    <property type="evidence" value="ECO:0007669"/>
    <property type="project" value="UniProtKB-EC"/>
</dbReference>
<evidence type="ECO:0000256" key="7">
    <source>
        <dbReference type="ARBA" id="ARBA00018337"/>
    </source>
</evidence>
<evidence type="ECO:0000256" key="16">
    <source>
        <dbReference type="ARBA" id="ARBA00023209"/>
    </source>
</evidence>
<dbReference type="Pfam" id="PF09139">
    <property type="entry name" value="Tam41_Mmp37"/>
    <property type="match status" value="2"/>
</dbReference>
<keyword evidence="14" id="KW-0496">Mitochondrion</keyword>
<keyword evidence="15" id="KW-0472">Membrane</keyword>
<dbReference type="OrthoDB" id="341477at2759"/>
<comment type="cofactor">
    <cofactor evidence="1">
        <name>Mg(2+)</name>
        <dbReference type="ChEBI" id="CHEBI:18420"/>
    </cofactor>
</comment>
<dbReference type="InterPro" id="IPR015222">
    <property type="entry name" value="Tam41"/>
</dbReference>
<evidence type="ECO:0000256" key="1">
    <source>
        <dbReference type="ARBA" id="ARBA00001946"/>
    </source>
</evidence>
<evidence type="ECO:0000256" key="3">
    <source>
        <dbReference type="ARBA" id="ARBA00005119"/>
    </source>
</evidence>
<evidence type="ECO:0000256" key="17">
    <source>
        <dbReference type="ARBA" id="ARBA00023264"/>
    </source>
</evidence>
<dbReference type="GO" id="GO:0032049">
    <property type="term" value="P:cardiolipin biosynthetic process"/>
    <property type="evidence" value="ECO:0007669"/>
    <property type="project" value="EnsemblFungi"/>
</dbReference>
<keyword evidence="9" id="KW-0808">Transferase</keyword>
<evidence type="ECO:0000313" key="19">
    <source>
        <dbReference type="EMBL" id="ODQ61495.1"/>
    </source>
</evidence>
<dbReference type="GeneID" id="30198867"/>
<evidence type="ECO:0000256" key="4">
    <source>
        <dbReference type="ARBA" id="ARBA00005189"/>
    </source>
</evidence>
<evidence type="ECO:0000256" key="2">
    <source>
        <dbReference type="ARBA" id="ARBA00004443"/>
    </source>
</evidence>
<dbReference type="RefSeq" id="XP_019040702.1">
    <property type="nucleotide sequence ID" value="XM_019181621.1"/>
</dbReference>
<evidence type="ECO:0000256" key="18">
    <source>
        <dbReference type="ARBA" id="ARBA00029893"/>
    </source>
</evidence>
<evidence type="ECO:0000256" key="9">
    <source>
        <dbReference type="ARBA" id="ARBA00022679"/>
    </source>
</evidence>
<dbReference type="GO" id="GO:0005759">
    <property type="term" value="C:mitochondrial matrix"/>
    <property type="evidence" value="ECO:0007669"/>
    <property type="project" value="EnsemblFungi"/>
</dbReference>
<keyword evidence="12" id="KW-0460">Magnesium</keyword>
<evidence type="ECO:0000256" key="11">
    <source>
        <dbReference type="ARBA" id="ARBA00022792"/>
    </source>
</evidence>
<evidence type="ECO:0000313" key="20">
    <source>
        <dbReference type="Proteomes" id="UP000094112"/>
    </source>
</evidence>
<evidence type="ECO:0000256" key="8">
    <source>
        <dbReference type="ARBA" id="ARBA00022516"/>
    </source>
</evidence>
<evidence type="ECO:0000256" key="15">
    <source>
        <dbReference type="ARBA" id="ARBA00023136"/>
    </source>
</evidence>
<keyword evidence="16" id="KW-0594">Phospholipid biosynthesis</keyword>
<comment type="pathway">
    <text evidence="3">Phospholipid metabolism; CDP-diacylglycerol biosynthesis; CDP-diacylglycerol from sn-glycerol 3-phosphate: step 3/3.</text>
</comment>
<dbReference type="EC" id="2.7.7.41" evidence="6"/>
<evidence type="ECO:0000256" key="5">
    <source>
        <dbReference type="ARBA" id="ARBA00005458"/>
    </source>
</evidence>
<dbReference type="PANTHER" id="PTHR13619">
    <property type="entry name" value="PHOSPHATIDATE CYTIDYLYLTRANSFERASE, MITOCHONDRIAL"/>
    <property type="match status" value="1"/>
</dbReference>
<evidence type="ECO:0000256" key="6">
    <source>
        <dbReference type="ARBA" id="ARBA00012487"/>
    </source>
</evidence>
<proteinExistence type="inferred from homology"/>
<dbReference type="AlphaFoldDB" id="A0A1E3P7V8"/>
<dbReference type="UniPathway" id="UPA00557">
    <property type="reaction ID" value="UER00614"/>
</dbReference>
<keyword evidence="11" id="KW-0999">Mitochondrion inner membrane</keyword>
<keyword evidence="8" id="KW-0444">Lipid biosynthesis</keyword>
<dbReference type="PIRSF" id="PIRSF028840">
    <property type="entry name" value="Mmp37"/>
    <property type="match status" value="1"/>
</dbReference>
<dbReference type="Proteomes" id="UP000094112">
    <property type="component" value="Unassembled WGS sequence"/>
</dbReference>
<dbReference type="GO" id="GO:0016024">
    <property type="term" value="P:CDP-diacylglycerol biosynthetic process"/>
    <property type="evidence" value="ECO:0007669"/>
    <property type="project" value="UniProtKB-UniPathway"/>
</dbReference>
<evidence type="ECO:0000256" key="10">
    <source>
        <dbReference type="ARBA" id="ARBA00022695"/>
    </source>
</evidence>
<comment type="similarity">
    <text evidence="5">Belongs to the TAM41 family.</text>
</comment>
<reference evidence="19 20" key="1">
    <citation type="journal article" date="2016" name="Proc. Natl. Acad. Sci. U.S.A.">
        <title>Comparative genomics of biotechnologically important yeasts.</title>
        <authorList>
            <person name="Riley R."/>
            <person name="Haridas S."/>
            <person name="Wolfe K.H."/>
            <person name="Lopes M.R."/>
            <person name="Hittinger C.T."/>
            <person name="Goeker M."/>
            <person name="Salamov A.A."/>
            <person name="Wisecaver J.H."/>
            <person name="Long T.M."/>
            <person name="Calvey C.H."/>
            <person name="Aerts A.L."/>
            <person name="Barry K.W."/>
            <person name="Choi C."/>
            <person name="Clum A."/>
            <person name="Coughlan A.Y."/>
            <person name="Deshpande S."/>
            <person name="Douglass A.P."/>
            <person name="Hanson S.J."/>
            <person name="Klenk H.-P."/>
            <person name="LaButti K.M."/>
            <person name="Lapidus A."/>
            <person name="Lindquist E.A."/>
            <person name="Lipzen A.M."/>
            <person name="Meier-Kolthoff J.P."/>
            <person name="Ohm R.A."/>
            <person name="Otillar R.P."/>
            <person name="Pangilinan J.L."/>
            <person name="Peng Y."/>
            <person name="Rokas A."/>
            <person name="Rosa C.A."/>
            <person name="Scheuner C."/>
            <person name="Sibirny A.A."/>
            <person name="Slot J.C."/>
            <person name="Stielow J.B."/>
            <person name="Sun H."/>
            <person name="Kurtzman C.P."/>
            <person name="Blackwell M."/>
            <person name="Grigoriev I.V."/>
            <person name="Jeffries T.W."/>
        </authorList>
    </citation>
    <scope>NUCLEOTIDE SEQUENCE [LARGE SCALE GENOMIC DNA]</scope>
    <source>
        <strain evidence="20">ATCC 58044 / CBS 1984 / NCYC 433 / NRRL Y-366-8</strain>
    </source>
</reference>
<dbReference type="STRING" id="683960.A0A1E3P7V8"/>
<comment type="subcellular location">
    <subcellularLocation>
        <location evidence="2">Mitochondrion inner membrane</location>
        <topology evidence="2">Peripheral membrane protein</topology>
        <orientation evidence="2">Matrix side</orientation>
    </subcellularLocation>
</comment>
<evidence type="ECO:0000256" key="13">
    <source>
        <dbReference type="ARBA" id="ARBA00023098"/>
    </source>
</evidence>
<organism evidence="19 20">
    <name type="scientific">Wickerhamomyces anomalus (strain ATCC 58044 / CBS 1984 / NCYC 433 / NRRL Y-366-8)</name>
    <name type="common">Yeast</name>
    <name type="synonym">Hansenula anomala</name>
    <dbReference type="NCBI Taxonomy" id="683960"/>
    <lineage>
        <taxon>Eukaryota</taxon>
        <taxon>Fungi</taxon>
        <taxon>Dikarya</taxon>
        <taxon>Ascomycota</taxon>
        <taxon>Saccharomycotina</taxon>
        <taxon>Saccharomycetes</taxon>
        <taxon>Phaffomycetales</taxon>
        <taxon>Wickerhamomycetaceae</taxon>
        <taxon>Wickerhamomyces</taxon>
    </lineage>
</organism>
<dbReference type="GO" id="GO:0005743">
    <property type="term" value="C:mitochondrial inner membrane"/>
    <property type="evidence" value="ECO:0007669"/>
    <property type="project" value="UniProtKB-SubCell"/>
</dbReference>
<comment type="pathway">
    <text evidence="4">Lipid metabolism.</text>
</comment>
<keyword evidence="13" id="KW-0443">Lipid metabolism</keyword>